<keyword evidence="5 6" id="KW-0067">ATP-binding</keyword>
<sequence>MFKATIFVTLKDSVLDPQGVAVKGSLHSLGFVQVQDVRIGKRLEVLLDSESREQAEEQVQAMCEKLLANPVIENFAYEVEEVA</sequence>
<keyword evidence="8" id="KW-1185">Reference proteome</keyword>
<dbReference type="OrthoDB" id="9799101at2"/>
<dbReference type="GO" id="GO:0005737">
    <property type="term" value="C:cytoplasm"/>
    <property type="evidence" value="ECO:0007669"/>
    <property type="project" value="UniProtKB-SubCell"/>
</dbReference>
<evidence type="ECO:0000256" key="5">
    <source>
        <dbReference type="ARBA" id="ARBA00022840"/>
    </source>
</evidence>
<proteinExistence type="inferred from homology"/>
<keyword evidence="3 6" id="KW-0547">Nucleotide-binding</keyword>
<gene>
    <name evidence="6" type="primary">purS</name>
    <name evidence="7" type="ORF">SAMN05421852_11013</name>
</gene>
<dbReference type="PANTHER" id="PTHR34696">
    <property type="entry name" value="PHOSPHORIBOSYLFORMYLGLYCINAMIDINE SYNTHASE SUBUNIT PURS"/>
    <property type="match status" value="1"/>
</dbReference>
<organism evidence="7 8">
    <name type="scientific">Thermoflavimicrobium dichotomicum</name>
    <dbReference type="NCBI Taxonomy" id="46223"/>
    <lineage>
        <taxon>Bacteria</taxon>
        <taxon>Bacillati</taxon>
        <taxon>Bacillota</taxon>
        <taxon>Bacilli</taxon>
        <taxon>Bacillales</taxon>
        <taxon>Thermoactinomycetaceae</taxon>
        <taxon>Thermoflavimicrobium</taxon>
    </lineage>
</organism>
<comment type="similarity">
    <text evidence="6">Belongs to the PurS family.</text>
</comment>
<dbReference type="RefSeq" id="WP_093230276.1">
    <property type="nucleotide sequence ID" value="NZ_FORR01000010.1"/>
</dbReference>
<dbReference type="GO" id="GO:0006189">
    <property type="term" value="P:'de novo' IMP biosynthetic process"/>
    <property type="evidence" value="ECO:0007669"/>
    <property type="project" value="UniProtKB-UniRule"/>
</dbReference>
<reference evidence="7 8" key="1">
    <citation type="submission" date="2016-10" db="EMBL/GenBank/DDBJ databases">
        <authorList>
            <person name="de Groot N.N."/>
        </authorList>
    </citation>
    <scope>NUCLEOTIDE SEQUENCE [LARGE SCALE GENOMIC DNA]</scope>
    <source>
        <strain evidence="7 8">DSM 44778</strain>
    </source>
</reference>
<evidence type="ECO:0000256" key="2">
    <source>
        <dbReference type="ARBA" id="ARBA00022598"/>
    </source>
</evidence>
<dbReference type="EMBL" id="FORR01000010">
    <property type="protein sequence ID" value="SFJ45436.1"/>
    <property type="molecule type" value="Genomic_DNA"/>
</dbReference>
<dbReference type="NCBIfam" id="NF004630">
    <property type="entry name" value="PRK05974.1"/>
    <property type="match status" value="1"/>
</dbReference>
<evidence type="ECO:0000313" key="8">
    <source>
        <dbReference type="Proteomes" id="UP000199545"/>
    </source>
</evidence>
<dbReference type="Pfam" id="PF02700">
    <property type="entry name" value="PurS"/>
    <property type="match status" value="1"/>
</dbReference>
<keyword evidence="2 6" id="KW-0436">Ligase</keyword>
<comment type="pathway">
    <text evidence="6">Purine metabolism; IMP biosynthesis via de novo pathway; 5-amino-1-(5-phospho-D-ribosyl)imidazole from N(2)-formyl-N(1)-(5-phospho-D-ribosyl)glycinamide: step 1/2.</text>
</comment>
<name>A0A1I3RJT6_9BACL</name>
<comment type="catalytic activity">
    <reaction evidence="6">
        <text>N(2)-formyl-N(1)-(5-phospho-beta-D-ribosyl)glycinamide + L-glutamine + ATP + H2O = 2-formamido-N(1)-(5-O-phospho-beta-D-ribosyl)acetamidine + L-glutamate + ADP + phosphate + H(+)</text>
        <dbReference type="Rhea" id="RHEA:17129"/>
        <dbReference type="ChEBI" id="CHEBI:15377"/>
        <dbReference type="ChEBI" id="CHEBI:15378"/>
        <dbReference type="ChEBI" id="CHEBI:29985"/>
        <dbReference type="ChEBI" id="CHEBI:30616"/>
        <dbReference type="ChEBI" id="CHEBI:43474"/>
        <dbReference type="ChEBI" id="CHEBI:58359"/>
        <dbReference type="ChEBI" id="CHEBI:147286"/>
        <dbReference type="ChEBI" id="CHEBI:147287"/>
        <dbReference type="ChEBI" id="CHEBI:456216"/>
        <dbReference type="EC" id="6.3.5.3"/>
    </reaction>
</comment>
<dbReference type="Proteomes" id="UP000199545">
    <property type="component" value="Unassembled WGS sequence"/>
</dbReference>
<dbReference type="UniPathway" id="UPA00074">
    <property type="reaction ID" value="UER00128"/>
</dbReference>
<dbReference type="AlphaFoldDB" id="A0A1I3RJT6"/>
<dbReference type="SUPFAM" id="SSF82697">
    <property type="entry name" value="PurS-like"/>
    <property type="match status" value="1"/>
</dbReference>
<accession>A0A1I3RJT6</accession>
<keyword evidence="1 6" id="KW-0963">Cytoplasm</keyword>
<dbReference type="EC" id="6.3.5.3" evidence="6"/>
<dbReference type="InterPro" id="IPR003850">
    <property type="entry name" value="PurS"/>
</dbReference>
<evidence type="ECO:0000256" key="3">
    <source>
        <dbReference type="ARBA" id="ARBA00022741"/>
    </source>
</evidence>
<comment type="subcellular location">
    <subcellularLocation>
        <location evidence="6">Cytoplasm</location>
    </subcellularLocation>
</comment>
<comment type="function">
    <text evidence="6">Part of the phosphoribosylformylglycinamidine synthase complex involved in the purines biosynthetic pathway. Catalyzes the ATP-dependent conversion of formylglycinamide ribonucleotide (FGAR) and glutamine to yield formylglycinamidine ribonucleotide (FGAM) and glutamate. The FGAM synthase complex is composed of three subunits. PurQ produces an ammonia molecule by converting glutamine to glutamate. PurL transfers the ammonia molecule to FGAR to form FGAM in an ATP-dependent manner. PurS interacts with PurQ and PurL and is thought to assist in the transfer of the ammonia molecule from PurQ to PurL.</text>
</comment>
<protein>
    <recommendedName>
        <fullName evidence="6">Phosphoribosylformylglycinamidine synthase subunit PurS</fullName>
        <shortName evidence="6">FGAM synthase</shortName>
        <ecNumber evidence="6">6.3.5.3</ecNumber>
    </recommendedName>
    <alternativeName>
        <fullName evidence="6">Formylglycinamide ribonucleotide amidotransferase subunit III</fullName>
        <shortName evidence="6">FGAR amidotransferase III</shortName>
        <shortName evidence="6">FGAR-AT III</shortName>
    </alternativeName>
    <alternativeName>
        <fullName evidence="6">Phosphoribosylformylglycinamidine synthase subunit III</fullName>
    </alternativeName>
</protein>
<dbReference type="InterPro" id="IPR036604">
    <property type="entry name" value="PurS-like_sf"/>
</dbReference>
<dbReference type="Gene3D" id="3.30.1280.10">
    <property type="entry name" value="Phosphoribosylformylglycinamidine synthase subunit PurS"/>
    <property type="match status" value="1"/>
</dbReference>
<dbReference type="GO" id="GO:0005524">
    <property type="term" value="F:ATP binding"/>
    <property type="evidence" value="ECO:0007669"/>
    <property type="project" value="UniProtKB-UniRule"/>
</dbReference>
<evidence type="ECO:0000256" key="1">
    <source>
        <dbReference type="ARBA" id="ARBA00022490"/>
    </source>
</evidence>
<dbReference type="PANTHER" id="PTHR34696:SF1">
    <property type="entry name" value="PHOSPHORIBOSYLFORMYLGLYCINAMIDINE SYNTHASE SUBUNIT PURS"/>
    <property type="match status" value="1"/>
</dbReference>
<dbReference type="NCBIfam" id="TIGR00302">
    <property type="entry name" value="phosphoribosylformylglycinamidine synthase subunit PurS"/>
    <property type="match status" value="1"/>
</dbReference>
<dbReference type="GO" id="GO:0004642">
    <property type="term" value="F:phosphoribosylformylglycinamidine synthase activity"/>
    <property type="evidence" value="ECO:0007669"/>
    <property type="project" value="UniProtKB-UniRule"/>
</dbReference>
<comment type="subunit">
    <text evidence="6">Part of the FGAM synthase complex composed of 1 PurL, 1 PurQ and 2 PurS subunits.</text>
</comment>
<evidence type="ECO:0000313" key="7">
    <source>
        <dbReference type="EMBL" id="SFJ45436.1"/>
    </source>
</evidence>
<dbReference type="HAMAP" id="MF_01926">
    <property type="entry name" value="PurS"/>
    <property type="match status" value="1"/>
</dbReference>
<dbReference type="STRING" id="46223.SAMN05421852_11013"/>
<evidence type="ECO:0000256" key="6">
    <source>
        <dbReference type="HAMAP-Rule" id="MF_01926"/>
    </source>
</evidence>
<keyword evidence="4 6" id="KW-0658">Purine biosynthesis</keyword>
<evidence type="ECO:0000256" key="4">
    <source>
        <dbReference type="ARBA" id="ARBA00022755"/>
    </source>
</evidence>